<accession>A0A6H5HCZ8</accession>
<sequence length="318" mass="34706">MTHNTEDSPTFVAVPPPIAPSYFRGPFSTRRSRPTKNFHQFKNVGNFLNYRNPSSPNLRISTVLEISAKNEKMWNFFSKKSEFLRQRSFKTNFRPYQIGFRTLIVGADHCWSCGVQLQCPRGLDTQQQQQTLAIRQSRVAERDGTSVAKKTIAGLPETPNFGQWVKPISEFERTGASGSAGYPSATHVLTASASRSASRPVQSFLAIFPPPLGPVSPSPSRSSKLGISSLSRTENVVCGPECPPASLHVLLYLTGRPLVPLALVLAMPAPPSRQICAVFFIDLTGGESGSAGYADNVTCGTGCARIESLEAVESKFYF</sequence>
<dbReference type="AlphaFoldDB" id="A0A6H5HCZ8"/>
<name>A0A6H5HCZ8_9HEMI</name>
<gene>
    <name evidence="1" type="ORF">NTEN_LOCUS16226</name>
</gene>
<keyword evidence="2" id="KW-1185">Reference proteome</keyword>
<organism evidence="1 2">
    <name type="scientific">Nesidiocoris tenuis</name>
    <dbReference type="NCBI Taxonomy" id="355587"/>
    <lineage>
        <taxon>Eukaryota</taxon>
        <taxon>Metazoa</taxon>
        <taxon>Ecdysozoa</taxon>
        <taxon>Arthropoda</taxon>
        <taxon>Hexapoda</taxon>
        <taxon>Insecta</taxon>
        <taxon>Pterygota</taxon>
        <taxon>Neoptera</taxon>
        <taxon>Paraneoptera</taxon>
        <taxon>Hemiptera</taxon>
        <taxon>Heteroptera</taxon>
        <taxon>Panheteroptera</taxon>
        <taxon>Cimicomorpha</taxon>
        <taxon>Miridae</taxon>
        <taxon>Dicyphina</taxon>
        <taxon>Nesidiocoris</taxon>
    </lineage>
</organism>
<evidence type="ECO:0000313" key="1">
    <source>
        <dbReference type="EMBL" id="CAB0011233.1"/>
    </source>
</evidence>
<proteinExistence type="predicted"/>
<protein>
    <submittedName>
        <fullName evidence="1">Uncharacterized protein</fullName>
    </submittedName>
</protein>
<evidence type="ECO:0000313" key="2">
    <source>
        <dbReference type="Proteomes" id="UP000479000"/>
    </source>
</evidence>
<reference evidence="1 2" key="1">
    <citation type="submission" date="2020-02" db="EMBL/GenBank/DDBJ databases">
        <authorList>
            <person name="Ferguson B K."/>
        </authorList>
    </citation>
    <scope>NUCLEOTIDE SEQUENCE [LARGE SCALE GENOMIC DNA]</scope>
</reference>
<dbReference type="EMBL" id="CADCXU010023943">
    <property type="protein sequence ID" value="CAB0011233.1"/>
    <property type="molecule type" value="Genomic_DNA"/>
</dbReference>
<dbReference type="Proteomes" id="UP000479000">
    <property type="component" value="Unassembled WGS sequence"/>
</dbReference>